<evidence type="ECO:0000259" key="9">
    <source>
        <dbReference type="PROSITE" id="PS50850"/>
    </source>
</evidence>
<dbReference type="InterPro" id="IPR020846">
    <property type="entry name" value="MFS_dom"/>
</dbReference>
<feature type="transmembrane region" description="Helical" evidence="8">
    <location>
        <begin position="102"/>
        <end position="124"/>
    </location>
</feature>
<reference evidence="10" key="1">
    <citation type="submission" date="2016-09" db="EMBL/GenBank/DDBJ databases">
        <authorList>
            <person name="Capua I."/>
            <person name="De Benedictis P."/>
            <person name="Joannis T."/>
            <person name="Lombin L.H."/>
            <person name="Cattoli G."/>
        </authorList>
    </citation>
    <scope>NUCLEOTIDE SEQUENCE</scope>
    <source>
        <strain evidence="10">B9</strain>
    </source>
</reference>
<evidence type="ECO:0000313" key="10">
    <source>
        <dbReference type="EMBL" id="SCU84157.1"/>
    </source>
</evidence>
<evidence type="ECO:0000256" key="4">
    <source>
        <dbReference type="ARBA" id="ARBA00022475"/>
    </source>
</evidence>
<proteinExistence type="inferred from homology"/>
<feature type="domain" description="Major facilitator superfamily (MFS) profile" evidence="9">
    <location>
        <begin position="12"/>
        <end position="392"/>
    </location>
</feature>
<feature type="transmembrane region" description="Helical" evidence="8">
    <location>
        <begin position="307"/>
        <end position="332"/>
    </location>
</feature>
<keyword evidence="6 8" id="KW-1133">Transmembrane helix</keyword>
<dbReference type="AlphaFoldDB" id="A0A1K0JSV9"/>
<organism evidence="10">
    <name type="scientific">Cupriavidus necator</name>
    <name type="common">Alcaligenes eutrophus</name>
    <name type="synonym">Ralstonia eutropha</name>
    <dbReference type="NCBI Taxonomy" id="106590"/>
    <lineage>
        <taxon>Bacteria</taxon>
        <taxon>Pseudomonadati</taxon>
        <taxon>Pseudomonadota</taxon>
        <taxon>Betaproteobacteria</taxon>
        <taxon>Burkholderiales</taxon>
        <taxon>Burkholderiaceae</taxon>
        <taxon>Cupriavidus</taxon>
    </lineage>
</organism>
<dbReference type="PANTHER" id="PTHR43271:SF2">
    <property type="entry name" value="BLL2771 PROTEIN"/>
    <property type="match status" value="1"/>
</dbReference>
<dbReference type="PANTHER" id="PTHR43271">
    <property type="entry name" value="BLL2771 PROTEIN"/>
    <property type="match status" value="1"/>
</dbReference>
<dbReference type="GO" id="GO:0005886">
    <property type="term" value="C:plasma membrane"/>
    <property type="evidence" value="ECO:0007669"/>
    <property type="project" value="UniProtKB-SubCell"/>
</dbReference>
<feature type="transmembrane region" description="Helical" evidence="8">
    <location>
        <begin position="205"/>
        <end position="224"/>
    </location>
</feature>
<feature type="transmembrane region" description="Helical" evidence="8">
    <location>
        <begin position="12"/>
        <end position="38"/>
    </location>
</feature>
<name>A0A1K0JSV9_CUPNE</name>
<dbReference type="EMBL" id="FMSH01000367">
    <property type="protein sequence ID" value="SCU84157.1"/>
    <property type="molecule type" value="Genomic_DNA"/>
</dbReference>
<feature type="transmembrane region" description="Helical" evidence="8">
    <location>
        <begin position="77"/>
        <end position="96"/>
    </location>
</feature>
<keyword evidence="7 8" id="KW-0472">Membrane</keyword>
<feature type="transmembrane region" description="Helical" evidence="8">
    <location>
        <begin position="280"/>
        <end position="301"/>
    </location>
</feature>
<feature type="transmembrane region" description="Helical" evidence="8">
    <location>
        <begin position="370"/>
        <end position="388"/>
    </location>
</feature>
<evidence type="ECO:0000256" key="7">
    <source>
        <dbReference type="ARBA" id="ARBA00023136"/>
    </source>
</evidence>
<comment type="similarity">
    <text evidence="2">Belongs to the major facilitator superfamily.</text>
</comment>
<keyword evidence="3" id="KW-0813">Transport</keyword>
<evidence type="ECO:0000256" key="8">
    <source>
        <dbReference type="SAM" id="Phobius"/>
    </source>
</evidence>
<dbReference type="PROSITE" id="PS50850">
    <property type="entry name" value="MFS"/>
    <property type="match status" value="1"/>
</dbReference>
<evidence type="ECO:0000256" key="6">
    <source>
        <dbReference type="ARBA" id="ARBA00022989"/>
    </source>
</evidence>
<evidence type="ECO:0000256" key="1">
    <source>
        <dbReference type="ARBA" id="ARBA00004651"/>
    </source>
</evidence>
<feature type="transmembrane region" description="Helical" evidence="8">
    <location>
        <begin position="344"/>
        <end position="364"/>
    </location>
</feature>
<evidence type="ECO:0000256" key="5">
    <source>
        <dbReference type="ARBA" id="ARBA00022692"/>
    </source>
</evidence>
<evidence type="ECO:0000256" key="2">
    <source>
        <dbReference type="ARBA" id="ARBA00008335"/>
    </source>
</evidence>
<feature type="transmembrane region" description="Helical" evidence="8">
    <location>
        <begin position="136"/>
        <end position="160"/>
    </location>
</feature>
<dbReference type="Gene3D" id="1.20.1720.10">
    <property type="entry name" value="Multidrug resistance protein D"/>
    <property type="match status" value="1"/>
</dbReference>
<dbReference type="InterPro" id="IPR011701">
    <property type="entry name" value="MFS"/>
</dbReference>
<feature type="transmembrane region" description="Helical" evidence="8">
    <location>
        <begin position="166"/>
        <end position="185"/>
    </location>
</feature>
<keyword evidence="5 8" id="KW-0812">Transmembrane</keyword>
<dbReference type="InterPro" id="IPR036259">
    <property type="entry name" value="MFS_trans_sf"/>
</dbReference>
<dbReference type="RefSeq" id="WP_340527664.1">
    <property type="nucleotide sequence ID" value="NZ_FMSH01000367.1"/>
</dbReference>
<sequence length="392" mass="40662">MTDRLKSEAAIVYVCLVFRTILVATLFDVLTPILPLIGADLGVNQARFQAYFSASLMVGAVVLLGAPWLVDHFGRTRTVIVSAAAASLLGILSTTAQSYPAYAAILLALFAANAIGAVASRALMRDLLTHERYKKLFAYGQAALEATSIVAPLAAGWIAAAWGWRAMFAAFCMPLLAVPLLFFVFPPQAAPADSDARPATQAMSFGDLTGLCLMARVPLTLLCATQGGYTTLLVAKPFVLSSRFGLSVAAIGVVLAGFAIVGVIGYLCSGALMARISERSLVAAGIFCQCLSALGLLLLSVTEGRALYLFLAALAAAQIGYCLIVPIANAWVMNVAAEYRAVAAGMLGGLQALTGGAVALLAGIAYNDSALPVAVVCTISALVAAVTLRRVH</sequence>
<dbReference type="Pfam" id="PF07690">
    <property type="entry name" value="MFS_1"/>
    <property type="match status" value="1"/>
</dbReference>
<keyword evidence="4" id="KW-1003">Cell membrane</keyword>
<gene>
    <name evidence="10" type="ORF">CNECB9_4290003</name>
</gene>
<dbReference type="GO" id="GO:0022857">
    <property type="term" value="F:transmembrane transporter activity"/>
    <property type="evidence" value="ECO:0007669"/>
    <property type="project" value="InterPro"/>
</dbReference>
<accession>A0A1K0JSV9</accession>
<evidence type="ECO:0000256" key="3">
    <source>
        <dbReference type="ARBA" id="ARBA00022448"/>
    </source>
</evidence>
<comment type="subcellular location">
    <subcellularLocation>
        <location evidence="1">Cell membrane</location>
        <topology evidence="1">Multi-pass membrane protein</topology>
    </subcellularLocation>
</comment>
<protein>
    <recommendedName>
        <fullName evidence="9">Major facilitator superfamily (MFS) profile domain-containing protein</fullName>
    </recommendedName>
</protein>
<feature type="transmembrane region" description="Helical" evidence="8">
    <location>
        <begin position="244"/>
        <end position="268"/>
    </location>
</feature>
<feature type="transmembrane region" description="Helical" evidence="8">
    <location>
        <begin position="50"/>
        <end position="70"/>
    </location>
</feature>
<dbReference type="SUPFAM" id="SSF103473">
    <property type="entry name" value="MFS general substrate transporter"/>
    <property type="match status" value="1"/>
</dbReference>